<dbReference type="EMBL" id="JACFYF010000011">
    <property type="protein sequence ID" value="MBA5763834.1"/>
    <property type="molecule type" value="Genomic_DNA"/>
</dbReference>
<dbReference type="InterPro" id="IPR010982">
    <property type="entry name" value="Lambda_DNA-bd_dom_sf"/>
</dbReference>
<comment type="caution">
    <text evidence="2">The sequence shown here is derived from an EMBL/GenBank/DDBJ whole genome shotgun (WGS) entry which is preliminary data.</text>
</comment>
<proteinExistence type="predicted"/>
<dbReference type="SMART" id="SM00530">
    <property type="entry name" value="HTH_XRE"/>
    <property type="match status" value="1"/>
</dbReference>
<gene>
    <name evidence="2" type="ORF">H2O73_15825</name>
</gene>
<dbReference type="GO" id="GO:0003677">
    <property type="term" value="F:DNA binding"/>
    <property type="evidence" value="ECO:0007669"/>
    <property type="project" value="InterPro"/>
</dbReference>
<evidence type="ECO:0000313" key="3">
    <source>
        <dbReference type="Proteomes" id="UP000571701"/>
    </source>
</evidence>
<keyword evidence="3" id="KW-1185">Reference proteome</keyword>
<accession>A0A7W2FTE8</accession>
<name>A0A7W2FTE8_9VIBR</name>
<sequence>MEIQLLNEITRLLKVELKKHNMAYRDIALVLNISEVSVKRLLNGQQAISLQRILAVTAHLDLSLSKLISQAEQNVNQLSFFTEQQDDAFFEFPPLFTLWSELAEQRTVEQITDRHGLDPASLYIYLRKLEHLELIELDSGNRCKLIKPSHTAFERGAKYPVFFVEDVLSRLKDRVLNIEANDRSAFLLSMKAELTAEEFQEINDQLDEWMFNKLKESQAVSSRQGLNTQPYTFGFMAAKGAFHEQLAAIPRVDDSLRSRLV</sequence>
<dbReference type="SUPFAM" id="SSF47413">
    <property type="entry name" value="lambda repressor-like DNA-binding domains"/>
    <property type="match status" value="1"/>
</dbReference>
<dbReference type="RefSeq" id="WP_182109884.1">
    <property type="nucleotide sequence ID" value="NZ_JACFYF010000011.1"/>
</dbReference>
<dbReference type="AlphaFoldDB" id="A0A7W2FTE8"/>
<feature type="domain" description="HTH cro/C1-type" evidence="1">
    <location>
        <begin position="12"/>
        <end position="67"/>
    </location>
</feature>
<organism evidence="2 3">
    <name type="scientific">Vibrio marinisediminis</name>
    <dbReference type="NCBI Taxonomy" id="2758441"/>
    <lineage>
        <taxon>Bacteria</taxon>
        <taxon>Pseudomonadati</taxon>
        <taxon>Pseudomonadota</taxon>
        <taxon>Gammaproteobacteria</taxon>
        <taxon>Vibrionales</taxon>
        <taxon>Vibrionaceae</taxon>
        <taxon>Vibrio</taxon>
    </lineage>
</organism>
<dbReference type="InterPro" id="IPR001387">
    <property type="entry name" value="Cro/C1-type_HTH"/>
</dbReference>
<dbReference type="Proteomes" id="UP000571701">
    <property type="component" value="Unassembled WGS sequence"/>
</dbReference>
<reference evidence="2 3" key="1">
    <citation type="submission" date="2020-07" db="EMBL/GenBank/DDBJ databases">
        <title>Vibrio marinisediminis sp. nov., isolated from marine sediment.</title>
        <authorList>
            <person name="Ji X."/>
        </authorList>
    </citation>
    <scope>NUCLEOTIDE SEQUENCE [LARGE SCALE GENOMIC DNA]</scope>
    <source>
        <strain evidence="2 3">404</strain>
    </source>
</reference>
<evidence type="ECO:0000259" key="1">
    <source>
        <dbReference type="SMART" id="SM00530"/>
    </source>
</evidence>
<evidence type="ECO:0000313" key="2">
    <source>
        <dbReference type="EMBL" id="MBA5763834.1"/>
    </source>
</evidence>
<protein>
    <submittedName>
        <fullName evidence="2">Helix-turn-helix transcriptional regulator</fullName>
    </submittedName>
</protein>
<dbReference type="Pfam" id="PF01381">
    <property type="entry name" value="HTH_3"/>
    <property type="match status" value="1"/>
</dbReference>